<reference evidence="3 4" key="1">
    <citation type="journal article" date="2012" name="J. Bacteriol.">
        <title>Genome Sequence of Strain IMCC14465, Isolated from the East Sea, Belonging to the PS1 Clade of Alphaproteobacteria.</title>
        <authorList>
            <person name="Yang S.J."/>
            <person name="Kang I."/>
            <person name="Cho J.C."/>
        </authorList>
    </citation>
    <scope>NUCLEOTIDE SEQUENCE [LARGE SCALE GENOMIC DNA]</scope>
    <source>
        <strain evidence="3 4">IMCC14465</strain>
    </source>
</reference>
<keyword evidence="2" id="KW-0472">Membrane</keyword>
<keyword evidence="4" id="KW-1185">Reference proteome</keyword>
<keyword evidence="2" id="KW-1133">Transmembrane helix</keyword>
<evidence type="ECO:0000313" key="4">
    <source>
        <dbReference type="Proteomes" id="UP000004836"/>
    </source>
</evidence>
<dbReference type="EMBL" id="ALYF01000003">
    <property type="protein sequence ID" value="EJW21325.1"/>
    <property type="molecule type" value="Genomic_DNA"/>
</dbReference>
<dbReference type="AlphaFoldDB" id="J9A4M3"/>
<feature type="compositionally biased region" description="Polar residues" evidence="1">
    <location>
        <begin position="60"/>
        <end position="76"/>
    </location>
</feature>
<keyword evidence="2" id="KW-0812">Transmembrane</keyword>
<feature type="region of interest" description="Disordered" evidence="1">
    <location>
        <begin position="52"/>
        <end position="76"/>
    </location>
</feature>
<dbReference type="Proteomes" id="UP000004836">
    <property type="component" value="Unassembled WGS sequence"/>
</dbReference>
<proteinExistence type="predicted"/>
<sequence>MQLDFEKILEILFRAFDKNPPLWIGVGCLLIALMAFLIFRLIFTNRPKKDARKGQPAILNATQPENTDNTSGLPGFMNNQANTSKPEEIVLTIDDTLNPPVSTSDRATQDEDNSLLEELSIPRLGTVPPVPKTSAPKQGLFNETASVVEDTPAEQASSNAESIMADALPESDGAKPNLSEDDLVEIERKLIALRELHDAGLIATEIYLIKSREFSRDLG</sequence>
<organism evidence="3 4">
    <name type="scientific">alpha proteobacterium IMCC14465</name>
    <dbReference type="NCBI Taxonomy" id="1220535"/>
    <lineage>
        <taxon>Bacteria</taxon>
        <taxon>Pseudomonadati</taxon>
        <taxon>Pseudomonadota</taxon>
        <taxon>Alphaproteobacteria</taxon>
        <taxon>PS1 clade</taxon>
    </lineage>
</organism>
<feature type="transmembrane region" description="Helical" evidence="2">
    <location>
        <begin position="22"/>
        <end position="43"/>
    </location>
</feature>
<dbReference type="OrthoDB" id="9826523at2"/>
<evidence type="ECO:0000313" key="3">
    <source>
        <dbReference type="EMBL" id="EJW21325.1"/>
    </source>
</evidence>
<name>J9A4M3_9PROT</name>
<protein>
    <submittedName>
        <fullName evidence="3">Uncharacterized protein</fullName>
    </submittedName>
</protein>
<comment type="caution">
    <text evidence="3">The sequence shown here is derived from an EMBL/GenBank/DDBJ whole genome shotgun (WGS) entry which is preliminary data.</text>
</comment>
<evidence type="ECO:0000256" key="1">
    <source>
        <dbReference type="SAM" id="MobiDB-lite"/>
    </source>
</evidence>
<gene>
    <name evidence="3" type="ORF">IMCC14465_11210</name>
</gene>
<dbReference type="STRING" id="1220535.IMCC14465_11210"/>
<evidence type="ECO:0000256" key="2">
    <source>
        <dbReference type="SAM" id="Phobius"/>
    </source>
</evidence>
<accession>J9A4M3</accession>